<dbReference type="GO" id="GO:0051301">
    <property type="term" value="P:cell division"/>
    <property type="evidence" value="ECO:0007669"/>
    <property type="project" value="UniProtKB-KW"/>
</dbReference>
<dbReference type="GO" id="GO:0045842">
    <property type="term" value="P:positive regulation of mitotic metaphase/anaphase transition"/>
    <property type="evidence" value="ECO:0007669"/>
    <property type="project" value="TreeGrafter"/>
</dbReference>
<evidence type="ECO:0000256" key="8">
    <source>
        <dbReference type="SAM" id="MobiDB-lite"/>
    </source>
</evidence>
<dbReference type="GO" id="GO:0031145">
    <property type="term" value="P:anaphase-promoting complex-dependent catabolic process"/>
    <property type="evidence" value="ECO:0007669"/>
    <property type="project" value="TreeGrafter"/>
</dbReference>
<dbReference type="GO" id="GO:0016567">
    <property type="term" value="P:protein ubiquitination"/>
    <property type="evidence" value="ECO:0007669"/>
    <property type="project" value="TreeGrafter"/>
</dbReference>
<organism evidence="9 10">
    <name type="scientific">Callosobruchus maculatus</name>
    <name type="common">Southern cowpea weevil</name>
    <name type="synonym">Pulse bruchid</name>
    <dbReference type="NCBI Taxonomy" id="64391"/>
    <lineage>
        <taxon>Eukaryota</taxon>
        <taxon>Metazoa</taxon>
        <taxon>Ecdysozoa</taxon>
        <taxon>Arthropoda</taxon>
        <taxon>Hexapoda</taxon>
        <taxon>Insecta</taxon>
        <taxon>Pterygota</taxon>
        <taxon>Neoptera</taxon>
        <taxon>Endopterygota</taxon>
        <taxon>Coleoptera</taxon>
        <taxon>Polyphaga</taxon>
        <taxon>Cucujiformia</taxon>
        <taxon>Chrysomeloidea</taxon>
        <taxon>Chrysomelidae</taxon>
        <taxon>Bruchinae</taxon>
        <taxon>Bruchini</taxon>
        <taxon>Callosobruchus</taxon>
    </lineage>
</organism>
<proteinExistence type="predicted"/>
<dbReference type="Proteomes" id="UP000410492">
    <property type="component" value="Unassembled WGS sequence"/>
</dbReference>
<evidence type="ECO:0000256" key="1">
    <source>
        <dbReference type="ARBA" id="ARBA00022618"/>
    </source>
</evidence>
<dbReference type="InterPro" id="IPR019734">
    <property type="entry name" value="TPR_rpt"/>
</dbReference>
<evidence type="ECO:0000256" key="5">
    <source>
        <dbReference type="ARBA" id="ARBA00022803"/>
    </source>
</evidence>
<keyword evidence="5 7" id="KW-0802">TPR repeat</keyword>
<feature type="region of interest" description="Disordered" evidence="8">
    <location>
        <begin position="272"/>
        <end position="291"/>
    </location>
</feature>
<dbReference type="SMART" id="SM00028">
    <property type="entry name" value="TPR"/>
    <property type="match status" value="7"/>
</dbReference>
<dbReference type="Gene3D" id="1.25.40.10">
    <property type="entry name" value="Tetratricopeptide repeat domain"/>
    <property type="match status" value="2"/>
</dbReference>
<keyword evidence="2" id="KW-0677">Repeat</keyword>
<reference evidence="9 10" key="1">
    <citation type="submission" date="2019-01" db="EMBL/GenBank/DDBJ databases">
        <authorList>
            <person name="Sayadi A."/>
        </authorList>
    </citation>
    <scope>NUCLEOTIDE SEQUENCE [LARGE SCALE GENOMIC DNA]</scope>
</reference>
<dbReference type="GO" id="GO:0005737">
    <property type="term" value="C:cytoplasm"/>
    <property type="evidence" value="ECO:0007669"/>
    <property type="project" value="TreeGrafter"/>
</dbReference>
<dbReference type="PROSITE" id="PS50005">
    <property type="entry name" value="TPR"/>
    <property type="match status" value="2"/>
</dbReference>
<accession>A0A653CV44</accession>
<feature type="repeat" description="TPR" evidence="7">
    <location>
        <begin position="515"/>
        <end position="548"/>
    </location>
</feature>
<dbReference type="Pfam" id="PF13424">
    <property type="entry name" value="TPR_12"/>
    <property type="match status" value="1"/>
</dbReference>
<feature type="region of interest" description="Disordered" evidence="8">
    <location>
        <begin position="614"/>
        <end position="657"/>
    </location>
</feature>
<dbReference type="EMBL" id="CAACVG010009021">
    <property type="protein sequence ID" value="VEN51801.1"/>
    <property type="molecule type" value="Genomic_DNA"/>
</dbReference>
<sequence>MKTNVNIENYRKLVQTYIDLHVYNAALFWADKVVALTGNPKDVYWLAQCMYLLKQYHRAAHLLRSKNLHKSNFTCCYLTARCLYEASELSEALKLLDTFEPYMFIAKDNMGFTSEYDIKFVDETSKNQAYASYLLLRGKVFEAMDNRGLAADCYKQALVADVHCYEAFESLIKYQMLTAAEEEELLACLPISQECSTEEAEILLTLYESKLKKYQTPSLPRPNESKILYGNSNSMPNNKLLSSLNLTTHTSYSPMIPTSISTPAVTRNNDKNIVKSNEPRKPKTTPMDTSSNTRLMKLKNSLDLQVAEAERLYYNCDYQACNLLTEAILKMDPYHDACLPIHISCQVELKQSNKLFTLAHNLVDLYPNLAISWFAVGCYYYIIGKSDLARRYLSKATALDRLFGPAWLAYGHSFAIENEHDQAMAAYFKASQLMRGCHLPLLYIGLECGLTNNVNLAEKFFQQAQNIAPDDPFIMHEKGVIAFQNSQYETAEKHFREALERVKIIKKGIIPLKWCPLLNNLGHTCRKLKNYDDALEFHNKALLLSPQSANTYSAIAFVNVLKNNYDEAVEWFHKALGLKRDDTFSTTMLNYVIEQLTEEKSPYQDCPTEIPKYNIESKTATTNNSQSVAESSSLGVQRDNTEMSDMSMSIEGSGPTT</sequence>
<feature type="compositionally biased region" description="Basic and acidic residues" evidence="8">
    <location>
        <begin position="272"/>
        <end position="281"/>
    </location>
</feature>
<evidence type="ECO:0000256" key="7">
    <source>
        <dbReference type="PROSITE-ProRule" id="PRU00339"/>
    </source>
</evidence>
<dbReference type="SUPFAM" id="SSF81901">
    <property type="entry name" value="HCP-like"/>
    <property type="match status" value="1"/>
</dbReference>
<dbReference type="Pfam" id="PF12895">
    <property type="entry name" value="ANAPC3"/>
    <property type="match status" value="1"/>
</dbReference>
<keyword evidence="3" id="KW-0498">Mitosis</keyword>
<keyword evidence="10" id="KW-1185">Reference proteome</keyword>
<keyword evidence="6" id="KW-0131">Cell cycle</keyword>
<evidence type="ECO:0000256" key="4">
    <source>
        <dbReference type="ARBA" id="ARBA00022786"/>
    </source>
</evidence>
<feature type="repeat" description="TPR" evidence="7">
    <location>
        <begin position="549"/>
        <end position="582"/>
    </location>
</feature>
<protein>
    <submittedName>
        <fullName evidence="9">Uncharacterized protein</fullName>
    </submittedName>
</protein>
<evidence type="ECO:0000313" key="9">
    <source>
        <dbReference type="EMBL" id="VEN51801.1"/>
    </source>
</evidence>
<dbReference type="InterPro" id="IPR011990">
    <property type="entry name" value="TPR-like_helical_dom_sf"/>
</dbReference>
<evidence type="ECO:0000256" key="2">
    <source>
        <dbReference type="ARBA" id="ARBA00022737"/>
    </source>
</evidence>
<evidence type="ECO:0000256" key="3">
    <source>
        <dbReference type="ARBA" id="ARBA00022776"/>
    </source>
</evidence>
<dbReference type="PANTHER" id="PTHR12558:SF9">
    <property type="entry name" value="CELL DIVISION CYCLE PROTEIN 16 HOMOLOG"/>
    <property type="match status" value="1"/>
</dbReference>
<feature type="compositionally biased region" description="Polar residues" evidence="8">
    <location>
        <begin position="616"/>
        <end position="635"/>
    </location>
</feature>
<dbReference type="SUPFAM" id="SSF48452">
    <property type="entry name" value="TPR-like"/>
    <property type="match status" value="1"/>
</dbReference>
<keyword evidence="4" id="KW-0833">Ubl conjugation pathway</keyword>
<evidence type="ECO:0000256" key="6">
    <source>
        <dbReference type="ARBA" id="ARBA00023306"/>
    </source>
</evidence>
<name>A0A653CV44_CALMS</name>
<keyword evidence="1" id="KW-0132">Cell division</keyword>
<dbReference type="GO" id="GO:0005680">
    <property type="term" value="C:anaphase-promoting complex"/>
    <property type="evidence" value="ECO:0007669"/>
    <property type="project" value="TreeGrafter"/>
</dbReference>
<dbReference type="PANTHER" id="PTHR12558">
    <property type="entry name" value="CELL DIVISION CYCLE 16,23,27"/>
    <property type="match status" value="1"/>
</dbReference>
<evidence type="ECO:0000313" key="10">
    <source>
        <dbReference type="Proteomes" id="UP000410492"/>
    </source>
</evidence>
<dbReference type="AlphaFoldDB" id="A0A653CV44"/>
<gene>
    <name evidence="9" type="ORF">CALMAC_LOCUS12148</name>
</gene>
<dbReference type="OrthoDB" id="10006270at2759"/>